<keyword evidence="2" id="KW-1133">Transmembrane helix</keyword>
<dbReference type="Proteomes" id="UP001630127">
    <property type="component" value="Unassembled WGS sequence"/>
</dbReference>
<evidence type="ECO:0000313" key="4">
    <source>
        <dbReference type="Proteomes" id="UP001630127"/>
    </source>
</evidence>
<comment type="caution">
    <text evidence="3">The sequence shown here is derived from an EMBL/GenBank/DDBJ whole genome shotgun (WGS) entry which is preliminary data.</text>
</comment>
<protein>
    <submittedName>
        <fullName evidence="3">Uncharacterized protein</fullName>
    </submittedName>
</protein>
<feature type="transmembrane region" description="Helical" evidence="2">
    <location>
        <begin position="77"/>
        <end position="97"/>
    </location>
</feature>
<dbReference type="EMBL" id="JBJUIK010000015">
    <property type="protein sequence ID" value="KAL3502758.1"/>
    <property type="molecule type" value="Genomic_DNA"/>
</dbReference>
<dbReference type="AlphaFoldDB" id="A0ABD2YAY9"/>
<accession>A0ABD2YAY9</accession>
<evidence type="ECO:0000256" key="1">
    <source>
        <dbReference type="SAM" id="MobiDB-lite"/>
    </source>
</evidence>
<organism evidence="3 4">
    <name type="scientific">Cinchona calisaya</name>
    <dbReference type="NCBI Taxonomy" id="153742"/>
    <lineage>
        <taxon>Eukaryota</taxon>
        <taxon>Viridiplantae</taxon>
        <taxon>Streptophyta</taxon>
        <taxon>Embryophyta</taxon>
        <taxon>Tracheophyta</taxon>
        <taxon>Spermatophyta</taxon>
        <taxon>Magnoliopsida</taxon>
        <taxon>eudicotyledons</taxon>
        <taxon>Gunneridae</taxon>
        <taxon>Pentapetalae</taxon>
        <taxon>asterids</taxon>
        <taxon>lamiids</taxon>
        <taxon>Gentianales</taxon>
        <taxon>Rubiaceae</taxon>
        <taxon>Cinchonoideae</taxon>
        <taxon>Cinchoneae</taxon>
        <taxon>Cinchona</taxon>
    </lineage>
</organism>
<feature type="region of interest" description="Disordered" evidence="1">
    <location>
        <begin position="1"/>
        <end position="40"/>
    </location>
</feature>
<evidence type="ECO:0000313" key="3">
    <source>
        <dbReference type="EMBL" id="KAL3502758.1"/>
    </source>
</evidence>
<evidence type="ECO:0000256" key="2">
    <source>
        <dbReference type="SAM" id="Phobius"/>
    </source>
</evidence>
<name>A0ABD2YAY9_9GENT</name>
<keyword evidence="4" id="KW-1185">Reference proteome</keyword>
<gene>
    <name evidence="3" type="ORF">ACH5RR_037207</name>
</gene>
<proteinExistence type="predicted"/>
<sequence length="98" mass="11251">MGREIHPKSTTIPKNGQCREYVDQHCGSGGGTDGGDDSGEKVEELDKAMEVDEMRVLRERDWDRIRQRTWLMRVESFSWWLPLGMQGCSLGLFGFILM</sequence>
<keyword evidence="2" id="KW-0472">Membrane</keyword>
<keyword evidence="2" id="KW-0812">Transmembrane</keyword>
<reference evidence="3 4" key="1">
    <citation type="submission" date="2024-11" db="EMBL/GenBank/DDBJ databases">
        <title>A near-complete genome assembly of Cinchona calisaya.</title>
        <authorList>
            <person name="Lian D.C."/>
            <person name="Zhao X.W."/>
            <person name="Wei L."/>
        </authorList>
    </citation>
    <scope>NUCLEOTIDE SEQUENCE [LARGE SCALE GENOMIC DNA]</scope>
    <source>
        <tissue evidence="3">Nenye</tissue>
    </source>
</reference>